<accession>A0A9D5NXI3</accession>
<dbReference type="AlphaFoldDB" id="A0A9D5NXI3"/>
<gene>
    <name evidence="1" type="ORF">E7101_00350</name>
</gene>
<keyword evidence="1" id="KW-0808">Transferase</keyword>
<dbReference type="SUPFAM" id="SSF53300">
    <property type="entry name" value="vWA-like"/>
    <property type="match status" value="1"/>
</dbReference>
<name>A0A9D5NXI3_XYLRU</name>
<sequence>MPDGLELSPTAYLMLLEQFVKTGEVFDYETVYINDPILRYLYHLMNDSLIQSRVLGSRLAGKVFYEVVGRFVLECIHERTFVSQMSIGEQTEMDKMLNWSMHYKENHWQSLLQQLDEKHKDDGFDIDFLKKRFKNGGWKKPENWERLKREWQGAIDERKRRQVTKKIESKGGAISGGFQQALSRLEDHIRNEGDTEDQLLQAWERMDGSWSESEFEKHLSIVHIQNKYPEIGEVARRMGRVPDEDGKARLTVQTGSSQRLEHSSGSDIEGVTIGRDLNAIMPFELAQSADTELESLFYRKYLTSRLQVFRYKSEITKPSRRLRSERASRRGPMIVCVDSSASMYGVPQRIEASLLSKLEDTAERLNRDCFLIDFSVGVRPIELRSRRKHRAMERMGMKMEDTENFEKGYFPFLGGGTDAQKMLNLTFYLLDNGEDRYMNADVLWITDFLIPRTTEDLMRRFKEYQATGTKFYGFKIGKGESNWDKYFDRIYEIDYRQPRRF</sequence>
<dbReference type="InterPro" id="IPR036465">
    <property type="entry name" value="vWFA_dom_sf"/>
</dbReference>
<dbReference type="PANTHER" id="PTHR36846:SF1">
    <property type="entry name" value="PROTEIN VIAA"/>
    <property type="match status" value="1"/>
</dbReference>
<evidence type="ECO:0000313" key="1">
    <source>
        <dbReference type="EMBL" id="MBE6269395.1"/>
    </source>
</evidence>
<dbReference type="PANTHER" id="PTHR36846">
    <property type="entry name" value="PROTEIN VIAA"/>
    <property type="match status" value="1"/>
</dbReference>
<organism evidence="1 2">
    <name type="scientific">Xylanibacter ruminicola</name>
    <name type="common">Prevotella ruminicola</name>
    <dbReference type="NCBI Taxonomy" id="839"/>
    <lineage>
        <taxon>Bacteria</taxon>
        <taxon>Pseudomonadati</taxon>
        <taxon>Bacteroidota</taxon>
        <taxon>Bacteroidia</taxon>
        <taxon>Bacteroidales</taxon>
        <taxon>Prevotellaceae</taxon>
        <taxon>Xylanibacter</taxon>
    </lineage>
</organism>
<evidence type="ECO:0000313" key="2">
    <source>
        <dbReference type="Proteomes" id="UP000806522"/>
    </source>
</evidence>
<reference evidence="1" key="1">
    <citation type="submission" date="2019-04" db="EMBL/GenBank/DDBJ databases">
        <title>Evolution of Biomass-Degrading Anaerobic Consortia Revealed by Metagenomics.</title>
        <authorList>
            <person name="Peng X."/>
        </authorList>
    </citation>
    <scope>NUCLEOTIDE SEQUENCE</scope>
    <source>
        <strain evidence="1">SIG140</strain>
    </source>
</reference>
<proteinExistence type="predicted"/>
<keyword evidence="1" id="KW-0418">Kinase</keyword>
<comment type="caution">
    <text evidence="1">The sequence shown here is derived from an EMBL/GenBank/DDBJ whole genome shotgun (WGS) entry which is preliminary data.</text>
</comment>
<dbReference type="GO" id="GO:0016301">
    <property type="term" value="F:kinase activity"/>
    <property type="evidence" value="ECO:0007669"/>
    <property type="project" value="UniProtKB-KW"/>
</dbReference>
<protein>
    <submittedName>
        <fullName evidence="1">Kinase</fullName>
    </submittedName>
</protein>
<dbReference type="Proteomes" id="UP000806522">
    <property type="component" value="Unassembled WGS sequence"/>
</dbReference>
<dbReference type="EMBL" id="SUYC01000001">
    <property type="protein sequence ID" value="MBE6269395.1"/>
    <property type="molecule type" value="Genomic_DNA"/>
</dbReference>